<dbReference type="Pfam" id="PF00528">
    <property type="entry name" value="BPD_transp_1"/>
    <property type="match status" value="1"/>
</dbReference>
<dbReference type="CDD" id="cd06261">
    <property type="entry name" value="TM_PBP2"/>
    <property type="match status" value="1"/>
</dbReference>
<dbReference type="GO" id="GO:0055085">
    <property type="term" value="P:transmembrane transport"/>
    <property type="evidence" value="ECO:0007669"/>
    <property type="project" value="InterPro"/>
</dbReference>
<dbReference type="InterPro" id="IPR035906">
    <property type="entry name" value="MetI-like_sf"/>
</dbReference>
<dbReference type="OrthoDB" id="4053402at2"/>
<feature type="transmembrane region" description="Helical" evidence="7">
    <location>
        <begin position="130"/>
        <end position="150"/>
    </location>
</feature>
<dbReference type="GO" id="GO:0005886">
    <property type="term" value="C:plasma membrane"/>
    <property type="evidence" value="ECO:0007669"/>
    <property type="project" value="UniProtKB-SubCell"/>
</dbReference>
<dbReference type="EMBL" id="QUNO01000013">
    <property type="protein sequence ID" value="REH39478.1"/>
    <property type="molecule type" value="Genomic_DNA"/>
</dbReference>
<evidence type="ECO:0000256" key="1">
    <source>
        <dbReference type="ARBA" id="ARBA00004651"/>
    </source>
</evidence>
<sequence>MRTDPLVTRWSGELLPATGFSWWRLRRSLTGYLFVLPAVVFLGALLAYPLVFNLVLSFQDRTLGNLFHGATPWVGFANYETAFADPQFGSAAWHSVVFTVSAVALQLVIALALALLYAKSFPGAKVMRSLYLTGYAIPIVVSAQVFRWLLDGRSGLVNWVLGGLGLESSPTYWLSDTGLALPALILVQVWLGIPFTLVNLLSGLVGIPRELYEAAAIDGAGPWTRFRYVTWPLLRPTFAASAVLSLIFTFKSFDLVWIATQGGPAGASDILPTLAYRSVFLEFLFGKGAAVLNIVFVVLFGLAVLYLLTTRREEAEA</sequence>
<dbReference type="PROSITE" id="PS50928">
    <property type="entry name" value="ABC_TM1"/>
    <property type="match status" value="1"/>
</dbReference>
<keyword evidence="5 7" id="KW-1133">Transmembrane helix</keyword>
<proteinExistence type="inferred from homology"/>
<dbReference type="AlphaFoldDB" id="A0A3E0H840"/>
<keyword evidence="9" id="KW-0762">Sugar transport</keyword>
<evidence type="ECO:0000256" key="5">
    <source>
        <dbReference type="ARBA" id="ARBA00022989"/>
    </source>
</evidence>
<evidence type="ECO:0000259" key="8">
    <source>
        <dbReference type="PROSITE" id="PS50928"/>
    </source>
</evidence>
<comment type="caution">
    <text evidence="9">The sequence shown here is derived from an EMBL/GenBank/DDBJ whole genome shotgun (WGS) entry which is preliminary data.</text>
</comment>
<protein>
    <submittedName>
        <fullName evidence="9">Multiple sugar transport system permease protein</fullName>
    </submittedName>
</protein>
<keyword evidence="4 7" id="KW-0812">Transmembrane</keyword>
<organism evidence="9 10">
    <name type="scientific">Kutzneria buriramensis</name>
    <dbReference type="NCBI Taxonomy" id="1045776"/>
    <lineage>
        <taxon>Bacteria</taxon>
        <taxon>Bacillati</taxon>
        <taxon>Actinomycetota</taxon>
        <taxon>Actinomycetes</taxon>
        <taxon>Pseudonocardiales</taxon>
        <taxon>Pseudonocardiaceae</taxon>
        <taxon>Kutzneria</taxon>
    </lineage>
</organism>
<keyword evidence="2 7" id="KW-0813">Transport</keyword>
<feature type="transmembrane region" description="Helical" evidence="7">
    <location>
        <begin position="96"/>
        <end position="118"/>
    </location>
</feature>
<dbReference type="SUPFAM" id="SSF161098">
    <property type="entry name" value="MetI-like"/>
    <property type="match status" value="1"/>
</dbReference>
<feature type="domain" description="ABC transmembrane type-1" evidence="8">
    <location>
        <begin position="92"/>
        <end position="308"/>
    </location>
</feature>
<accession>A0A3E0H840</accession>
<dbReference type="PANTHER" id="PTHR43005:SF1">
    <property type="entry name" value="SPERMIDINE_PUTRESCINE TRANSPORT SYSTEM PERMEASE PROTEIN"/>
    <property type="match status" value="1"/>
</dbReference>
<dbReference type="RefSeq" id="WP_116178781.1">
    <property type="nucleotide sequence ID" value="NZ_CP144375.1"/>
</dbReference>
<comment type="similarity">
    <text evidence="7">Belongs to the binding-protein-dependent transport system permease family.</text>
</comment>
<keyword evidence="6 7" id="KW-0472">Membrane</keyword>
<dbReference type="PANTHER" id="PTHR43005">
    <property type="entry name" value="BLR7065 PROTEIN"/>
    <property type="match status" value="1"/>
</dbReference>
<evidence type="ECO:0000256" key="7">
    <source>
        <dbReference type="RuleBase" id="RU363032"/>
    </source>
</evidence>
<dbReference type="Proteomes" id="UP000256269">
    <property type="component" value="Unassembled WGS sequence"/>
</dbReference>
<comment type="subcellular location">
    <subcellularLocation>
        <location evidence="1 7">Cell membrane</location>
        <topology evidence="1 7">Multi-pass membrane protein</topology>
    </subcellularLocation>
</comment>
<keyword evidence="10" id="KW-1185">Reference proteome</keyword>
<dbReference type="InterPro" id="IPR000515">
    <property type="entry name" value="MetI-like"/>
</dbReference>
<evidence type="ECO:0000256" key="4">
    <source>
        <dbReference type="ARBA" id="ARBA00022692"/>
    </source>
</evidence>
<keyword evidence="3" id="KW-1003">Cell membrane</keyword>
<feature type="transmembrane region" description="Helical" evidence="7">
    <location>
        <begin position="179"/>
        <end position="207"/>
    </location>
</feature>
<feature type="transmembrane region" description="Helical" evidence="7">
    <location>
        <begin position="228"/>
        <end position="250"/>
    </location>
</feature>
<reference evidence="9 10" key="1">
    <citation type="submission" date="2018-08" db="EMBL/GenBank/DDBJ databases">
        <title>Genomic Encyclopedia of Archaeal and Bacterial Type Strains, Phase II (KMG-II): from individual species to whole genera.</title>
        <authorList>
            <person name="Goeker M."/>
        </authorList>
    </citation>
    <scope>NUCLEOTIDE SEQUENCE [LARGE SCALE GENOMIC DNA]</scope>
    <source>
        <strain evidence="9 10">DSM 45791</strain>
    </source>
</reference>
<name>A0A3E0H840_9PSEU</name>
<gene>
    <name evidence="9" type="ORF">BCF44_113333</name>
</gene>
<dbReference type="Gene3D" id="1.10.3720.10">
    <property type="entry name" value="MetI-like"/>
    <property type="match status" value="1"/>
</dbReference>
<feature type="transmembrane region" description="Helical" evidence="7">
    <location>
        <begin position="29"/>
        <end position="51"/>
    </location>
</feature>
<evidence type="ECO:0000313" key="10">
    <source>
        <dbReference type="Proteomes" id="UP000256269"/>
    </source>
</evidence>
<evidence type="ECO:0000313" key="9">
    <source>
        <dbReference type="EMBL" id="REH39478.1"/>
    </source>
</evidence>
<evidence type="ECO:0000256" key="3">
    <source>
        <dbReference type="ARBA" id="ARBA00022475"/>
    </source>
</evidence>
<evidence type="ECO:0000256" key="6">
    <source>
        <dbReference type="ARBA" id="ARBA00023136"/>
    </source>
</evidence>
<feature type="transmembrane region" description="Helical" evidence="7">
    <location>
        <begin position="288"/>
        <end position="308"/>
    </location>
</feature>
<evidence type="ECO:0000256" key="2">
    <source>
        <dbReference type="ARBA" id="ARBA00022448"/>
    </source>
</evidence>